<dbReference type="PANTHER" id="PTHR19963:SF30">
    <property type="entry name" value="ENDONUCLEASE_EXONUCLEASE_PHOSPHATASE DOMAIN-CONTAINING PROTEIN"/>
    <property type="match status" value="1"/>
</dbReference>
<feature type="region of interest" description="Disordered" evidence="2">
    <location>
        <begin position="26"/>
        <end position="77"/>
    </location>
</feature>
<dbReference type="GO" id="GO:0008270">
    <property type="term" value="F:zinc ion binding"/>
    <property type="evidence" value="ECO:0007669"/>
    <property type="project" value="UniProtKB-KW"/>
</dbReference>
<comment type="caution">
    <text evidence="4">The sequence shown here is derived from an EMBL/GenBank/DDBJ whole genome shotgun (WGS) entry which is preliminary data.</text>
</comment>
<keyword evidence="1" id="KW-0863">Zinc-finger</keyword>
<dbReference type="InterPro" id="IPR001969">
    <property type="entry name" value="Aspartic_peptidase_AS"/>
</dbReference>
<proteinExistence type="predicted"/>
<dbReference type="EMBL" id="UYJE01006448">
    <property type="protein sequence ID" value="VDI46056.1"/>
    <property type="molecule type" value="Genomic_DNA"/>
</dbReference>
<feature type="compositionally biased region" description="Low complexity" evidence="2">
    <location>
        <begin position="49"/>
        <end position="59"/>
    </location>
</feature>
<gene>
    <name evidence="4" type="ORF">MGAL_10B021421</name>
</gene>
<dbReference type="GO" id="GO:0006508">
    <property type="term" value="P:proteolysis"/>
    <property type="evidence" value="ECO:0007669"/>
    <property type="project" value="InterPro"/>
</dbReference>
<keyword evidence="1" id="KW-0862">Zinc</keyword>
<dbReference type="Pfam" id="PF00098">
    <property type="entry name" value="zf-CCHC"/>
    <property type="match status" value="1"/>
</dbReference>
<keyword evidence="5" id="KW-1185">Reference proteome</keyword>
<sequence>MSFDDTIDEYTKQIYDMEEGTTYRNSFVSSTPKDQGVRPKYNIVSRNDSGLGSRGSSLSRKGDNEKVDLPTFNNPNTHKTVKFSQTDLREGDTLPLPIDNSYIREKDKTDKSKYRHTGNTDNSGVKIKPCQYDGSTSWTDYLSHFEMCALVNNWSENRKGLYLAVSLMGQAQAVLGDLPSEKRQNYSDLVSALEERFAPSSQTELYRVQFKERRQRASESLPELGQSIRRLSNLAYPTAPLDVRETLGKEQFIDALVDSEMRLRIKQSRPKGLNDAVRLAVELEAYNKAENKVREGRGYLRQTMNDDELGREEKNTSSDSPTKDIASWMQTMGESLSTLTTEMAKLKTSGTNVGSYAKTRYIQSKRTNKGCYNCDKFGHLARDCRLPRRNQTIIMEIRGMGPVKTLMKTRKQNNRKTNEGAVTTASEDAGMYVKLNVGDIEAKFVVDTGATLTLVSSKLYDMLTPLDKSYLSEVKTTVRSVCGNKLELRGKGRFNLHFGPNMLQSEAVVTDLQVDGILWFGLHETT</sequence>
<dbReference type="SUPFAM" id="SSF50630">
    <property type="entry name" value="Acid proteases"/>
    <property type="match status" value="1"/>
</dbReference>
<dbReference type="Gene3D" id="4.10.60.10">
    <property type="entry name" value="Zinc finger, CCHC-type"/>
    <property type="match status" value="1"/>
</dbReference>
<dbReference type="SUPFAM" id="SSF57756">
    <property type="entry name" value="Retrovirus zinc finger-like domains"/>
    <property type="match status" value="1"/>
</dbReference>
<protein>
    <recommendedName>
        <fullName evidence="3">CCHC-type domain-containing protein</fullName>
    </recommendedName>
</protein>
<organism evidence="4 5">
    <name type="scientific">Mytilus galloprovincialis</name>
    <name type="common">Mediterranean mussel</name>
    <dbReference type="NCBI Taxonomy" id="29158"/>
    <lineage>
        <taxon>Eukaryota</taxon>
        <taxon>Metazoa</taxon>
        <taxon>Spiralia</taxon>
        <taxon>Lophotrochozoa</taxon>
        <taxon>Mollusca</taxon>
        <taxon>Bivalvia</taxon>
        <taxon>Autobranchia</taxon>
        <taxon>Pteriomorphia</taxon>
        <taxon>Mytilida</taxon>
        <taxon>Mytiloidea</taxon>
        <taxon>Mytilidae</taxon>
        <taxon>Mytilinae</taxon>
        <taxon>Mytilus</taxon>
    </lineage>
</organism>
<dbReference type="GO" id="GO:0004190">
    <property type="term" value="F:aspartic-type endopeptidase activity"/>
    <property type="evidence" value="ECO:0007669"/>
    <property type="project" value="InterPro"/>
</dbReference>
<dbReference type="InterPro" id="IPR001878">
    <property type="entry name" value="Znf_CCHC"/>
</dbReference>
<dbReference type="InterPro" id="IPR036875">
    <property type="entry name" value="Znf_CCHC_sf"/>
</dbReference>
<accession>A0A8B6FAJ4</accession>
<reference evidence="4" key="1">
    <citation type="submission" date="2018-11" db="EMBL/GenBank/DDBJ databases">
        <authorList>
            <person name="Alioto T."/>
            <person name="Alioto T."/>
        </authorList>
    </citation>
    <scope>NUCLEOTIDE SEQUENCE</scope>
</reference>
<feature type="domain" description="CCHC-type" evidence="3">
    <location>
        <begin position="371"/>
        <end position="385"/>
    </location>
</feature>
<keyword evidence="1" id="KW-0479">Metal-binding</keyword>
<dbReference type="PROSITE" id="PS00141">
    <property type="entry name" value="ASP_PROTEASE"/>
    <property type="match status" value="1"/>
</dbReference>
<dbReference type="InterPro" id="IPR021109">
    <property type="entry name" value="Peptidase_aspartic_dom_sf"/>
</dbReference>
<evidence type="ECO:0000256" key="1">
    <source>
        <dbReference type="PROSITE-ProRule" id="PRU00047"/>
    </source>
</evidence>
<evidence type="ECO:0000313" key="5">
    <source>
        <dbReference type="Proteomes" id="UP000596742"/>
    </source>
</evidence>
<evidence type="ECO:0000259" key="3">
    <source>
        <dbReference type="PROSITE" id="PS50158"/>
    </source>
</evidence>
<dbReference type="SMART" id="SM00343">
    <property type="entry name" value="ZnF_C2HC"/>
    <property type="match status" value="1"/>
</dbReference>
<dbReference type="AlphaFoldDB" id="A0A8B6FAJ4"/>
<evidence type="ECO:0000313" key="4">
    <source>
        <dbReference type="EMBL" id="VDI46056.1"/>
    </source>
</evidence>
<dbReference type="GO" id="GO:0003676">
    <property type="term" value="F:nucleic acid binding"/>
    <property type="evidence" value="ECO:0007669"/>
    <property type="project" value="InterPro"/>
</dbReference>
<evidence type="ECO:0000256" key="2">
    <source>
        <dbReference type="SAM" id="MobiDB-lite"/>
    </source>
</evidence>
<dbReference type="PANTHER" id="PTHR19963">
    <property type="entry name" value="CCHC-TYPE DOMAIN-CONTAINING PROTEIN"/>
    <property type="match status" value="1"/>
</dbReference>
<dbReference type="Gene3D" id="2.40.70.10">
    <property type="entry name" value="Acid Proteases"/>
    <property type="match status" value="1"/>
</dbReference>
<feature type="region of interest" description="Disordered" evidence="2">
    <location>
        <begin position="303"/>
        <end position="324"/>
    </location>
</feature>
<dbReference type="PROSITE" id="PS50158">
    <property type="entry name" value="ZF_CCHC"/>
    <property type="match status" value="1"/>
</dbReference>
<name>A0A8B6FAJ4_MYTGA</name>
<dbReference type="OrthoDB" id="10051775at2759"/>
<dbReference type="Proteomes" id="UP000596742">
    <property type="component" value="Unassembled WGS sequence"/>
</dbReference>